<dbReference type="Proteomes" id="UP000316184">
    <property type="component" value="Unassembled WGS sequence"/>
</dbReference>
<dbReference type="SMART" id="SM00422">
    <property type="entry name" value="HTH_MERR"/>
    <property type="match status" value="1"/>
</dbReference>
<dbReference type="InterPro" id="IPR000551">
    <property type="entry name" value="MerR-type_HTH_dom"/>
</dbReference>
<dbReference type="Gene3D" id="1.10.490.50">
    <property type="entry name" value="Antibiotic binding domain of TipA-like multidrug resistance regulators"/>
    <property type="match status" value="1"/>
</dbReference>
<dbReference type="EMBL" id="VIWX01000001">
    <property type="protein sequence ID" value="TWG08612.1"/>
    <property type="molecule type" value="Genomic_DNA"/>
</dbReference>
<dbReference type="Gene3D" id="1.10.1660.10">
    <property type="match status" value="1"/>
</dbReference>
<keyword evidence="1" id="KW-0678">Repressor</keyword>
<dbReference type="SUPFAM" id="SSF46955">
    <property type="entry name" value="Putative DNA-binding domain"/>
    <property type="match status" value="1"/>
</dbReference>
<dbReference type="InterPro" id="IPR047057">
    <property type="entry name" value="MerR_fam"/>
</dbReference>
<dbReference type="OrthoDB" id="9809391at2"/>
<evidence type="ECO:0000313" key="6">
    <source>
        <dbReference type="EMBL" id="TWG08612.1"/>
    </source>
</evidence>
<evidence type="ECO:0000256" key="4">
    <source>
        <dbReference type="ARBA" id="ARBA00023163"/>
    </source>
</evidence>
<dbReference type="Pfam" id="PF13411">
    <property type="entry name" value="MerR_1"/>
    <property type="match status" value="1"/>
</dbReference>
<reference evidence="6 7" key="1">
    <citation type="submission" date="2019-06" db="EMBL/GenBank/DDBJ databases">
        <title>Sequencing the genomes of 1000 actinobacteria strains.</title>
        <authorList>
            <person name="Klenk H.-P."/>
        </authorList>
    </citation>
    <scope>NUCLEOTIDE SEQUENCE [LARGE SCALE GENOMIC DNA]</scope>
    <source>
        <strain evidence="6 7">DSM 46699</strain>
    </source>
</reference>
<name>A0A561VAJ1_9PSEU</name>
<evidence type="ECO:0000256" key="3">
    <source>
        <dbReference type="ARBA" id="ARBA00023125"/>
    </source>
</evidence>
<comment type="caution">
    <text evidence="6">The sequence shown here is derived from an EMBL/GenBank/DDBJ whole genome shotgun (WGS) entry which is preliminary data.</text>
</comment>
<organism evidence="6 7">
    <name type="scientific">Saccharopolyspora dendranthemae</name>
    <dbReference type="NCBI Taxonomy" id="1181886"/>
    <lineage>
        <taxon>Bacteria</taxon>
        <taxon>Bacillati</taxon>
        <taxon>Actinomycetota</taxon>
        <taxon>Actinomycetes</taxon>
        <taxon>Pseudonocardiales</taxon>
        <taxon>Pseudonocardiaceae</taxon>
        <taxon>Saccharopolyspora</taxon>
    </lineage>
</organism>
<dbReference type="CDD" id="cd01106">
    <property type="entry name" value="HTH_TipAL-Mta"/>
    <property type="match status" value="1"/>
</dbReference>
<proteinExistence type="predicted"/>
<keyword evidence="7" id="KW-1185">Reference proteome</keyword>
<dbReference type="InterPro" id="IPR009061">
    <property type="entry name" value="DNA-bd_dom_put_sf"/>
</dbReference>
<evidence type="ECO:0000313" key="7">
    <source>
        <dbReference type="Proteomes" id="UP000316184"/>
    </source>
</evidence>
<dbReference type="Pfam" id="PF07739">
    <property type="entry name" value="TipAS"/>
    <property type="match status" value="1"/>
</dbReference>
<dbReference type="RefSeq" id="WP_145737358.1">
    <property type="nucleotide sequence ID" value="NZ_VIWX01000001.1"/>
</dbReference>
<dbReference type="PRINTS" id="PR00040">
    <property type="entry name" value="HTHMERR"/>
</dbReference>
<dbReference type="SUPFAM" id="SSF89082">
    <property type="entry name" value="Antibiotic binding domain of TipA-like multidrug resistance regulators"/>
    <property type="match status" value="1"/>
</dbReference>
<dbReference type="PROSITE" id="PS50937">
    <property type="entry name" value="HTH_MERR_2"/>
    <property type="match status" value="1"/>
</dbReference>
<protein>
    <submittedName>
        <fullName evidence="6">DNA-binding transcriptional MerR regulator</fullName>
    </submittedName>
</protein>
<dbReference type="GO" id="GO:0003677">
    <property type="term" value="F:DNA binding"/>
    <property type="evidence" value="ECO:0007669"/>
    <property type="project" value="UniProtKB-KW"/>
</dbReference>
<dbReference type="InterPro" id="IPR036244">
    <property type="entry name" value="TipA-like_antibiotic-bd"/>
</dbReference>
<evidence type="ECO:0000256" key="2">
    <source>
        <dbReference type="ARBA" id="ARBA00023015"/>
    </source>
</evidence>
<keyword evidence="3 6" id="KW-0238">DNA-binding</keyword>
<evidence type="ECO:0000259" key="5">
    <source>
        <dbReference type="PROSITE" id="PS50937"/>
    </source>
</evidence>
<keyword evidence="2" id="KW-0805">Transcription regulation</keyword>
<dbReference type="PANTHER" id="PTHR30204:SF69">
    <property type="entry name" value="MERR-FAMILY TRANSCRIPTIONAL REGULATOR"/>
    <property type="match status" value="1"/>
</dbReference>
<dbReference type="InterPro" id="IPR012925">
    <property type="entry name" value="TipAS_dom"/>
</dbReference>
<dbReference type="GO" id="GO:0003700">
    <property type="term" value="F:DNA-binding transcription factor activity"/>
    <property type="evidence" value="ECO:0007669"/>
    <property type="project" value="InterPro"/>
</dbReference>
<keyword evidence="4" id="KW-0804">Transcription</keyword>
<dbReference type="PANTHER" id="PTHR30204">
    <property type="entry name" value="REDOX-CYCLING DRUG-SENSING TRANSCRIPTIONAL ACTIVATOR SOXR"/>
    <property type="match status" value="1"/>
</dbReference>
<feature type="domain" description="HTH merR-type" evidence="5">
    <location>
        <begin position="1"/>
        <end position="71"/>
    </location>
</feature>
<sequence>MEWSIQDVARSAGVSSRTLRHYGDVGVLPPSRVASNGHRYYDQNALVRLQRILLLRELGVSLSAIAEVLEGEQDAVSALHTHLGLLEQEHQQLTRRIASVRTTLGKLERGEPLMPDDVLDGFDHTQYRDEVIERWGRNAYEQGDRWWRSLSEDDKREFQRVQERIASDYGEAHRNGLAADSAEVQAITARHCEWLALAAGPPSREYFKNLGQMYVDDPRFGENYDKHDEGTVGLVRDAMTVYADENLE</sequence>
<dbReference type="AlphaFoldDB" id="A0A561VAJ1"/>
<accession>A0A561VAJ1</accession>
<evidence type="ECO:0000256" key="1">
    <source>
        <dbReference type="ARBA" id="ARBA00022491"/>
    </source>
</evidence>
<gene>
    <name evidence="6" type="ORF">FHU35_111235</name>
</gene>